<reference evidence="1 2" key="2">
    <citation type="journal article" date="2022" name="Mol. Ecol. Resour.">
        <title>The genomes of chicory, endive, great burdock and yacon provide insights into Asteraceae paleo-polyploidization history and plant inulin production.</title>
        <authorList>
            <person name="Fan W."/>
            <person name="Wang S."/>
            <person name="Wang H."/>
            <person name="Wang A."/>
            <person name="Jiang F."/>
            <person name="Liu H."/>
            <person name="Zhao H."/>
            <person name="Xu D."/>
            <person name="Zhang Y."/>
        </authorList>
    </citation>
    <scope>NUCLEOTIDE SEQUENCE [LARGE SCALE GENOMIC DNA]</scope>
    <source>
        <strain evidence="2">cv. Yunnan</strain>
        <tissue evidence="1">Leaves</tissue>
    </source>
</reference>
<evidence type="ECO:0000313" key="2">
    <source>
        <dbReference type="Proteomes" id="UP001056120"/>
    </source>
</evidence>
<accession>A0ACB9JUH4</accession>
<reference evidence="2" key="1">
    <citation type="journal article" date="2022" name="Mol. Ecol. Resour.">
        <title>The genomes of chicory, endive, great burdock and yacon provide insights into Asteraceae palaeo-polyploidization history and plant inulin production.</title>
        <authorList>
            <person name="Fan W."/>
            <person name="Wang S."/>
            <person name="Wang H."/>
            <person name="Wang A."/>
            <person name="Jiang F."/>
            <person name="Liu H."/>
            <person name="Zhao H."/>
            <person name="Xu D."/>
            <person name="Zhang Y."/>
        </authorList>
    </citation>
    <scope>NUCLEOTIDE SEQUENCE [LARGE SCALE GENOMIC DNA]</scope>
    <source>
        <strain evidence="2">cv. Yunnan</strain>
    </source>
</reference>
<comment type="caution">
    <text evidence="1">The sequence shown here is derived from an EMBL/GenBank/DDBJ whole genome shotgun (WGS) entry which is preliminary data.</text>
</comment>
<keyword evidence="2" id="KW-1185">Reference proteome</keyword>
<dbReference type="Proteomes" id="UP001056120">
    <property type="component" value="Linkage Group LG02"/>
</dbReference>
<evidence type="ECO:0000313" key="1">
    <source>
        <dbReference type="EMBL" id="KAI3823564.1"/>
    </source>
</evidence>
<organism evidence="1 2">
    <name type="scientific">Smallanthus sonchifolius</name>
    <dbReference type="NCBI Taxonomy" id="185202"/>
    <lineage>
        <taxon>Eukaryota</taxon>
        <taxon>Viridiplantae</taxon>
        <taxon>Streptophyta</taxon>
        <taxon>Embryophyta</taxon>
        <taxon>Tracheophyta</taxon>
        <taxon>Spermatophyta</taxon>
        <taxon>Magnoliopsida</taxon>
        <taxon>eudicotyledons</taxon>
        <taxon>Gunneridae</taxon>
        <taxon>Pentapetalae</taxon>
        <taxon>asterids</taxon>
        <taxon>campanulids</taxon>
        <taxon>Asterales</taxon>
        <taxon>Asteraceae</taxon>
        <taxon>Asteroideae</taxon>
        <taxon>Heliantheae alliance</taxon>
        <taxon>Millerieae</taxon>
        <taxon>Smallanthus</taxon>
    </lineage>
</organism>
<dbReference type="EMBL" id="CM042019">
    <property type="protein sequence ID" value="KAI3823564.1"/>
    <property type="molecule type" value="Genomic_DNA"/>
</dbReference>
<protein>
    <submittedName>
        <fullName evidence="1">Uncharacterized protein</fullName>
    </submittedName>
</protein>
<name>A0ACB9JUH4_9ASTR</name>
<sequence>MRVDSYASSLGLPVRIRRNREMGESDIKPNREVELGITLMVCFSSTFFSSLHRRRSSLLSGSMSSSVAGVCCFSQVSDLVL</sequence>
<gene>
    <name evidence="1" type="ORF">L1987_05003</name>
</gene>
<proteinExistence type="predicted"/>